<reference evidence="1" key="1">
    <citation type="submission" date="2020-09" db="EMBL/GenBank/DDBJ databases">
        <title>Genome-Enabled Discovery of Anthraquinone Biosynthesis in Senna tora.</title>
        <authorList>
            <person name="Kang S.-H."/>
            <person name="Pandey R.P."/>
            <person name="Lee C.-M."/>
            <person name="Sim J.-S."/>
            <person name="Jeong J.-T."/>
            <person name="Choi B.-S."/>
            <person name="Jung M."/>
            <person name="Ginzburg D."/>
            <person name="Zhao K."/>
            <person name="Won S.Y."/>
            <person name="Oh T.-J."/>
            <person name="Yu Y."/>
            <person name="Kim N.-H."/>
            <person name="Lee O.R."/>
            <person name="Lee T.-H."/>
            <person name="Bashyal P."/>
            <person name="Kim T.-S."/>
            <person name="Lee W.-H."/>
            <person name="Kawkins C."/>
            <person name="Kim C.-K."/>
            <person name="Kim J.S."/>
            <person name="Ahn B.O."/>
            <person name="Rhee S.Y."/>
            <person name="Sohng J.K."/>
        </authorList>
    </citation>
    <scope>NUCLEOTIDE SEQUENCE</scope>
    <source>
        <tissue evidence="1">Leaf</tissue>
    </source>
</reference>
<comment type="caution">
    <text evidence="1">The sequence shown here is derived from an EMBL/GenBank/DDBJ whole genome shotgun (WGS) entry which is preliminary data.</text>
</comment>
<keyword evidence="2" id="KW-1185">Reference proteome</keyword>
<proteinExistence type="predicted"/>
<organism evidence="1 2">
    <name type="scientific">Senna tora</name>
    <dbReference type="NCBI Taxonomy" id="362788"/>
    <lineage>
        <taxon>Eukaryota</taxon>
        <taxon>Viridiplantae</taxon>
        <taxon>Streptophyta</taxon>
        <taxon>Embryophyta</taxon>
        <taxon>Tracheophyta</taxon>
        <taxon>Spermatophyta</taxon>
        <taxon>Magnoliopsida</taxon>
        <taxon>eudicotyledons</taxon>
        <taxon>Gunneridae</taxon>
        <taxon>Pentapetalae</taxon>
        <taxon>rosids</taxon>
        <taxon>fabids</taxon>
        <taxon>Fabales</taxon>
        <taxon>Fabaceae</taxon>
        <taxon>Caesalpinioideae</taxon>
        <taxon>Cassia clade</taxon>
        <taxon>Senna</taxon>
    </lineage>
</organism>
<sequence>MVIVATSVTLSIAYITFAIFPKAGRGSTLVDEVVPTCIDKEYAWRQTLTEKSHLSGYLAMAQDDWGQNLVKASQDNPAAISNKVLDKLNSRFTMISDWKFGTISKEIEWRVRQKDRAIKR</sequence>
<dbReference type="EMBL" id="JAAIUW010000013">
    <property type="protein sequence ID" value="KAF7804590.1"/>
    <property type="molecule type" value="Genomic_DNA"/>
</dbReference>
<accession>A0A834W0P7</accession>
<protein>
    <submittedName>
        <fullName evidence="1">Uncharacterized protein</fullName>
    </submittedName>
</protein>
<name>A0A834W0P7_9FABA</name>
<dbReference type="Proteomes" id="UP000634136">
    <property type="component" value="Unassembled WGS sequence"/>
</dbReference>
<evidence type="ECO:0000313" key="2">
    <source>
        <dbReference type="Proteomes" id="UP000634136"/>
    </source>
</evidence>
<evidence type="ECO:0000313" key="1">
    <source>
        <dbReference type="EMBL" id="KAF7804590.1"/>
    </source>
</evidence>
<dbReference type="AlphaFoldDB" id="A0A834W0P7"/>
<gene>
    <name evidence="1" type="ORF">G2W53_043701</name>
</gene>